<evidence type="ECO:0000256" key="4">
    <source>
        <dbReference type="ARBA" id="ARBA00022729"/>
    </source>
</evidence>
<dbReference type="AlphaFoldDB" id="A0A7X0IDT1"/>
<dbReference type="EMBL" id="JACHIU010000001">
    <property type="protein sequence ID" value="MBB6472659.1"/>
    <property type="molecule type" value="Genomic_DNA"/>
</dbReference>
<dbReference type="Gene3D" id="3.40.190.10">
    <property type="entry name" value="Periplasmic binding protein-like II"/>
    <property type="match status" value="2"/>
</dbReference>
<comment type="subcellular location">
    <subcellularLocation>
        <location evidence="1">Cell envelope</location>
    </subcellularLocation>
</comment>
<evidence type="ECO:0000256" key="3">
    <source>
        <dbReference type="ARBA" id="ARBA00022448"/>
    </source>
</evidence>
<dbReference type="GO" id="GO:0030313">
    <property type="term" value="C:cell envelope"/>
    <property type="evidence" value="ECO:0007669"/>
    <property type="project" value="UniProtKB-SubCell"/>
</dbReference>
<gene>
    <name evidence="5" type="ORF">BJ992_002090</name>
</gene>
<dbReference type="Proteomes" id="UP000555564">
    <property type="component" value="Unassembled WGS sequence"/>
</dbReference>
<evidence type="ECO:0000256" key="1">
    <source>
        <dbReference type="ARBA" id="ARBA00004196"/>
    </source>
</evidence>
<dbReference type="PANTHER" id="PTHR43649">
    <property type="entry name" value="ARABINOSE-BINDING PROTEIN-RELATED"/>
    <property type="match status" value="1"/>
</dbReference>
<proteinExistence type="inferred from homology"/>
<protein>
    <submittedName>
        <fullName evidence="5">sn-glycerol 3-phosphate transport system substrate-binding protein</fullName>
    </submittedName>
</protein>
<organism evidence="5 6">
    <name type="scientific">Sphaerisporangium rubeum</name>
    <dbReference type="NCBI Taxonomy" id="321317"/>
    <lineage>
        <taxon>Bacteria</taxon>
        <taxon>Bacillati</taxon>
        <taxon>Actinomycetota</taxon>
        <taxon>Actinomycetes</taxon>
        <taxon>Streptosporangiales</taxon>
        <taxon>Streptosporangiaceae</taxon>
        <taxon>Sphaerisporangium</taxon>
    </lineage>
</organism>
<dbReference type="InterPro" id="IPR006059">
    <property type="entry name" value="SBP"/>
</dbReference>
<dbReference type="SUPFAM" id="SSF53850">
    <property type="entry name" value="Periplasmic binding protein-like II"/>
    <property type="match status" value="1"/>
</dbReference>
<keyword evidence="4" id="KW-0732">Signal</keyword>
<evidence type="ECO:0000313" key="6">
    <source>
        <dbReference type="Proteomes" id="UP000555564"/>
    </source>
</evidence>
<name>A0A7X0IDT1_9ACTN</name>
<accession>A0A7X0IDT1</accession>
<evidence type="ECO:0000256" key="2">
    <source>
        <dbReference type="ARBA" id="ARBA00008520"/>
    </source>
</evidence>
<dbReference type="Pfam" id="PF13416">
    <property type="entry name" value="SBP_bac_8"/>
    <property type="match status" value="1"/>
</dbReference>
<comment type="similarity">
    <text evidence="2">Belongs to the bacterial solute-binding protein 1 family.</text>
</comment>
<keyword evidence="3" id="KW-0813">Transport</keyword>
<evidence type="ECO:0000313" key="5">
    <source>
        <dbReference type="EMBL" id="MBB6472659.1"/>
    </source>
</evidence>
<dbReference type="InterPro" id="IPR050490">
    <property type="entry name" value="Bact_solute-bd_prot1"/>
</dbReference>
<sequence>MKSRTVIDVWVPDLTFPGWMDRWYQQAADFERRHPEYEVRVSGQDFWTFPLKVAEASAAGNMPALAEYYFYAGQAAYDSLAPDGSPMFASLEKALAGRSEVLGEPVVLHDVIKPLRDYYTYNGDLACMPSVGTTSLIYANKDIMRRAGIDALPRTWREVEEVCDRLAAMKDGPAYPITWSDHGTFFQQALAIQGGLLVDNHNGRTGPATTVDLASNEMLTWVEWWRGLHAKGHYLWTGGIPDWAGTFKAFADQTAAIRITSSNDVNYMVQAAKANGFDIEVGIFPYPDDIPYVGNAVAGTGIWMANNLDEATQEGALAFLMWLHSPRVAADRHKANSFMPLTHSSFALLEEEGWFAEHPYHRVASEHVLAYPEGAIRSVRATGDVPISEGALIGDFAGNQDVMTRAMGDVLNGADPVTRFIEATAEAQRRLDDYNADRADGGPTSPSSLRVEHFAAAAAGRDYSAADMEKVVKLGR</sequence>
<dbReference type="RefSeq" id="WP_184979906.1">
    <property type="nucleotide sequence ID" value="NZ_BAAALO010000030.1"/>
</dbReference>
<reference evidence="5 6" key="1">
    <citation type="submission" date="2020-08" db="EMBL/GenBank/DDBJ databases">
        <title>Sequencing the genomes of 1000 actinobacteria strains.</title>
        <authorList>
            <person name="Klenk H.-P."/>
        </authorList>
    </citation>
    <scope>NUCLEOTIDE SEQUENCE [LARGE SCALE GENOMIC DNA]</scope>
    <source>
        <strain evidence="5 6">DSM 44936</strain>
    </source>
</reference>
<comment type="caution">
    <text evidence="5">The sequence shown here is derived from an EMBL/GenBank/DDBJ whole genome shotgun (WGS) entry which is preliminary data.</text>
</comment>
<keyword evidence="6" id="KW-1185">Reference proteome</keyword>
<dbReference type="PANTHER" id="PTHR43649:SF31">
    <property type="entry name" value="SN-GLYCEROL-3-PHOSPHATE-BINDING PERIPLASMIC PROTEIN UGPB"/>
    <property type="match status" value="1"/>
</dbReference>